<dbReference type="GO" id="GO:0003700">
    <property type="term" value="F:DNA-binding transcription factor activity"/>
    <property type="evidence" value="ECO:0007669"/>
    <property type="project" value="TreeGrafter"/>
</dbReference>
<accession>A0A918DWF2</accession>
<evidence type="ECO:0000256" key="2">
    <source>
        <dbReference type="ARBA" id="ARBA00023125"/>
    </source>
</evidence>
<dbReference type="PANTHER" id="PTHR30146">
    <property type="entry name" value="LACI-RELATED TRANSCRIPTIONAL REPRESSOR"/>
    <property type="match status" value="1"/>
</dbReference>
<evidence type="ECO:0000256" key="1">
    <source>
        <dbReference type="ARBA" id="ARBA00023015"/>
    </source>
</evidence>
<reference evidence="5 6" key="1">
    <citation type="journal article" date="2014" name="Int. J. Syst. Evol. Microbiol.">
        <title>Complete genome sequence of Corynebacterium casei LMG S-19264T (=DSM 44701T), isolated from a smear-ripened cheese.</title>
        <authorList>
            <consortium name="US DOE Joint Genome Institute (JGI-PGF)"/>
            <person name="Walter F."/>
            <person name="Albersmeier A."/>
            <person name="Kalinowski J."/>
            <person name="Ruckert C."/>
        </authorList>
    </citation>
    <scope>NUCLEOTIDE SEQUENCE [LARGE SCALE GENOMIC DNA]</scope>
    <source>
        <strain evidence="5 6">CGMCC 1.7286</strain>
    </source>
</reference>
<comment type="caution">
    <text evidence="5">The sequence shown here is derived from an EMBL/GenBank/DDBJ whole genome shotgun (WGS) entry which is preliminary data.</text>
</comment>
<evidence type="ECO:0000313" key="6">
    <source>
        <dbReference type="Proteomes" id="UP000599578"/>
    </source>
</evidence>
<dbReference type="SUPFAM" id="SSF53822">
    <property type="entry name" value="Periplasmic binding protein-like I"/>
    <property type="match status" value="1"/>
</dbReference>
<dbReference type="Pfam" id="PF13377">
    <property type="entry name" value="Peripla_BP_3"/>
    <property type="match status" value="1"/>
</dbReference>
<dbReference type="EMBL" id="BMLT01000009">
    <property type="protein sequence ID" value="GGO85553.1"/>
    <property type="molecule type" value="Genomic_DNA"/>
</dbReference>
<keyword evidence="6" id="KW-1185">Reference proteome</keyword>
<dbReference type="InterPro" id="IPR046335">
    <property type="entry name" value="LacI/GalR-like_sensor"/>
</dbReference>
<dbReference type="AlphaFoldDB" id="A0A918DWF2"/>
<keyword evidence="1" id="KW-0805">Transcription regulation</keyword>
<dbReference type="GO" id="GO:0000976">
    <property type="term" value="F:transcription cis-regulatory region binding"/>
    <property type="evidence" value="ECO:0007669"/>
    <property type="project" value="TreeGrafter"/>
</dbReference>
<dbReference type="InterPro" id="IPR028082">
    <property type="entry name" value="Peripla_BP_I"/>
</dbReference>
<dbReference type="SUPFAM" id="SSF47413">
    <property type="entry name" value="lambda repressor-like DNA-binding domains"/>
    <property type="match status" value="1"/>
</dbReference>
<dbReference type="PANTHER" id="PTHR30146:SF138">
    <property type="entry name" value="TRANSCRIPTIONAL REGULATORY PROTEIN"/>
    <property type="match status" value="1"/>
</dbReference>
<evidence type="ECO:0000313" key="5">
    <source>
        <dbReference type="EMBL" id="GGO85553.1"/>
    </source>
</evidence>
<dbReference type="InterPro" id="IPR010982">
    <property type="entry name" value="Lambda_DNA-bd_dom_sf"/>
</dbReference>
<dbReference type="Proteomes" id="UP000599578">
    <property type="component" value="Unassembled WGS sequence"/>
</dbReference>
<proteinExistence type="predicted"/>
<protein>
    <submittedName>
        <fullName evidence="5">Transcriptional regulator</fullName>
    </submittedName>
</protein>
<keyword evidence="2" id="KW-0238">DNA-binding</keyword>
<feature type="domain" description="HTH lacI-type" evidence="4">
    <location>
        <begin position="16"/>
        <end position="84"/>
    </location>
</feature>
<gene>
    <name evidence="5" type="ORF">GCM10011348_34360</name>
</gene>
<organism evidence="5 6">
    <name type="scientific">Marinobacterium nitratireducens</name>
    <dbReference type="NCBI Taxonomy" id="518897"/>
    <lineage>
        <taxon>Bacteria</taxon>
        <taxon>Pseudomonadati</taxon>
        <taxon>Pseudomonadota</taxon>
        <taxon>Gammaproteobacteria</taxon>
        <taxon>Oceanospirillales</taxon>
        <taxon>Oceanospirillaceae</taxon>
        <taxon>Marinobacterium</taxon>
    </lineage>
</organism>
<sequence>MAVAQRVNAMQDNNKKMTIVTMAQRLEVSTATISNAFNRPDQLSAELRERILDECRRSGYGGPRRGRQKSRRPVLGLVLEGALGDSLGNPETGALIRGLSEELDRQQYSLLLLSGPGSNTGAQLPVVDGLIYWRFGGRRLDRLPEASVVALECNVPGCSSIRIDHYAGGRLAARHGMKLAGGSAAILGLGLLDSDRVCRVREAEALARDGDRWQQRLRGYLDGLQEAGVGRARERIWHLPGTAPSVARQAVSEALDCNPRPRLLLCMDDRIAAIALEVAAERGLQVPHDLRVIGFGNAVAQGEPELTTLVPAPAEERGRLAARMLFGEIPLQDQLLTPKLLPGRSCP</sequence>
<keyword evidence="3" id="KW-0804">Transcription</keyword>
<dbReference type="InterPro" id="IPR000843">
    <property type="entry name" value="HTH_LacI"/>
</dbReference>
<evidence type="ECO:0000256" key="3">
    <source>
        <dbReference type="ARBA" id="ARBA00023163"/>
    </source>
</evidence>
<name>A0A918DWF2_9GAMM</name>
<evidence type="ECO:0000259" key="4">
    <source>
        <dbReference type="SMART" id="SM00354"/>
    </source>
</evidence>
<dbReference type="Gene3D" id="3.40.50.2300">
    <property type="match status" value="2"/>
</dbReference>
<dbReference type="Gene3D" id="1.10.260.40">
    <property type="entry name" value="lambda repressor-like DNA-binding domains"/>
    <property type="match status" value="1"/>
</dbReference>
<dbReference type="SMART" id="SM00354">
    <property type="entry name" value="HTH_LACI"/>
    <property type="match status" value="1"/>
</dbReference>